<dbReference type="AlphaFoldDB" id="A0A4Y2GJH4"/>
<reference evidence="1 2" key="1">
    <citation type="journal article" date="2019" name="Sci. Rep.">
        <title>Orb-weaving spider Araneus ventricosus genome elucidates the spidroin gene catalogue.</title>
        <authorList>
            <person name="Kono N."/>
            <person name="Nakamura H."/>
            <person name="Ohtoshi R."/>
            <person name="Moran D.A.P."/>
            <person name="Shinohara A."/>
            <person name="Yoshida Y."/>
            <person name="Fujiwara M."/>
            <person name="Mori M."/>
            <person name="Tomita M."/>
            <person name="Arakawa K."/>
        </authorList>
    </citation>
    <scope>NUCLEOTIDE SEQUENCE [LARGE SCALE GENOMIC DNA]</scope>
</reference>
<proteinExistence type="predicted"/>
<keyword evidence="2" id="KW-1185">Reference proteome</keyword>
<accession>A0A4Y2GJH4</accession>
<evidence type="ECO:0000313" key="2">
    <source>
        <dbReference type="Proteomes" id="UP000499080"/>
    </source>
</evidence>
<organism evidence="1 2">
    <name type="scientific">Araneus ventricosus</name>
    <name type="common">Orbweaver spider</name>
    <name type="synonym">Epeira ventricosa</name>
    <dbReference type="NCBI Taxonomy" id="182803"/>
    <lineage>
        <taxon>Eukaryota</taxon>
        <taxon>Metazoa</taxon>
        <taxon>Ecdysozoa</taxon>
        <taxon>Arthropoda</taxon>
        <taxon>Chelicerata</taxon>
        <taxon>Arachnida</taxon>
        <taxon>Araneae</taxon>
        <taxon>Araneomorphae</taxon>
        <taxon>Entelegynae</taxon>
        <taxon>Araneoidea</taxon>
        <taxon>Araneidae</taxon>
        <taxon>Araneus</taxon>
    </lineage>
</organism>
<evidence type="ECO:0000313" key="1">
    <source>
        <dbReference type="EMBL" id="GBM53982.1"/>
    </source>
</evidence>
<gene>
    <name evidence="1" type="ORF">AVEN_18742_1</name>
</gene>
<name>A0A4Y2GJH4_ARAVE</name>
<protein>
    <submittedName>
        <fullName evidence="1">Uncharacterized protein</fullName>
    </submittedName>
</protein>
<dbReference type="Proteomes" id="UP000499080">
    <property type="component" value="Unassembled WGS sequence"/>
</dbReference>
<dbReference type="EMBL" id="BGPR01001439">
    <property type="protein sequence ID" value="GBM53982.1"/>
    <property type="molecule type" value="Genomic_DNA"/>
</dbReference>
<comment type="caution">
    <text evidence="1">The sequence shown here is derived from an EMBL/GenBank/DDBJ whole genome shotgun (WGS) entry which is preliminary data.</text>
</comment>
<sequence length="122" mass="13782">MDGLSARYLGQCLDPLSPAALEKISTHLLFARSYHFAIIGKARKFSEKFCVPSDDSLGRSETLSVRSAHQLRVELQRRSRSKAIPVDEDTPLIQAPSVNILSNRPQRHMEFSRVFPFLVEIS</sequence>